<evidence type="ECO:0000313" key="11">
    <source>
        <dbReference type="EMBL" id="BCD96364.1"/>
    </source>
</evidence>
<dbReference type="GO" id="GO:0007234">
    <property type="term" value="P:osmosensory signaling via phosphorelay pathway"/>
    <property type="evidence" value="ECO:0007669"/>
    <property type="project" value="TreeGrafter"/>
</dbReference>
<dbReference type="GO" id="GO:0000156">
    <property type="term" value="F:phosphorelay response regulator activity"/>
    <property type="evidence" value="ECO:0007669"/>
    <property type="project" value="TreeGrafter"/>
</dbReference>
<dbReference type="Pfam" id="PF02518">
    <property type="entry name" value="HATPase_c"/>
    <property type="match status" value="1"/>
</dbReference>
<dbReference type="PROSITE" id="PS50109">
    <property type="entry name" value="HIS_KIN"/>
    <property type="match status" value="1"/>
</dbReference>
<dbReference type="GO" id="GO:0004673">
    <property type="term" value="F:protein histidine kinase activity"/>
    <property type="evidence" value="ECO:0007669"/>
    <property type="project" value="UniProtKB-EC"/>
</dbReference>
<keyword evidence="7" id="KW-0902">Two-component regulatory system</keyword>
<evidence type="ECO:0000256" key="4">
    <source>
        <dbReference type="ARBA" id="ARBA00022741"/>
    </source>
</evidence>
<dbReference type="SMART" id="SM00448">
    <property type="entry name" value="REC"/>
    <property type="match status" value="1"/>
</dbReference>
<evidence type="ECO:0000259" key="10">
    <source>
        <dbReference type="PROSITE" id="PS50110"/>
    </source>
</evidence>
<evidence type="ECO:0000259" key="9">
    <source>
        <dbReference type="PROSITE" id="PS50109"/>
    </source>
</evidence>
<evidence type="ECO:0000256" key="5">
    <source>
        <dbReference type="ARBA" id="ARBA00022777"/>
    </source>
</evidence>
<keyword evidence="4" id="KW-0547">Nucleotide-binding</keyword>
<dbReference type="RefSeq" id="WP_236985867.1">
    <property type="nucleotide sequence ID" value="NZ_AP023086.1"/>
</dbReference>
<evidence type="ECO:0000256" key="3">
    <source>
        <dbReference type="ARBA" id="ARBA00022679"/>
    </source>
</evidence>
<accession>A0AAN2BIX8</accession>
<dbReference type="PRINTS" id="PR00344">
    <property type="entry name" value="BCTRLSENSOR"/>
</dbReference>
<organism evidence="11 12">
    <name type="scientific">Marinagarivorans cellulosilyticus</name>
    <dbReference type="NCBI Taxonomy" id="2721545"/>
    <lineage>
        <taxon>Bacteria</taxon>
        <taxon>Pseudomonadati</taxon>
        <taxon>Pseudomonadota</taxon>
        <taxon>Gammaproteobacteria</taxon>
        <taxon>Cellvibrionales</taxon>
        <taxon>Cellvibrionaceae</taxon>
        <taxon>Marinagarivorans</taxon>
    </lineage>
</organism>
<keyword evidence="8" id="KW-0597">Phosphoprotein</keyword>
<evidence type="ECO:0000256" key="8">
    <source>
        <dbReference type="PROSITE-ProRule" id="PRU00169"/>
    </source>
</evidence>
<dbReference type="InterPro" id="IPR001789">
    <property type="entry name" value="Sig_transdc_resp-reg_receiver"/>
</dbReference>
<evidence type="ECO:0000313" key="12">
    <source>
        <dbReference type="Proteomes" id="UP001320119"/>
    </source>
</evidence>
<keyword evidence="12" id="KW-1185">Reference proteome</keyword>
<dbReference type="GO" id="GO:0005524">
    <property type="term" value="F:ATP binding"/>
    <property type="evidence" value="ECO:0007669"/>
    <property type="project" value="UniProtKB-KW"/>
</dbReference>
<dbReference type="SUPFAM" id="SSF55874">
    <property type="entry name" value="ATPase domain of HSP90 chaperone/DNA topoisomerase II/histidine kinase"/>
    <property type="match status" value="1"/>
</dbReference>
<dbReference type="KEGG" id="marq:MARGE09_P0564"/>
<dbReference type="EC" id="2.7.13.3" evidence="2"/>
<evidence type="ECO:0000256" key="1">
    <source>
        <dbReference type="ARBA" id="ARBA00000085"/>
    </source>
</evidence>
<comment type="catalytic activity">
    <reaction evidence="1">
        <text>ATP + protein L-histidine = ADP + protein N-phospho-L-histidine.</text>
        <dbReference type="EC" id="2.7.13.3"/>
    </reaction>
</comment>
<dbReference type="Gene3D" id="3.40.50.2300">
    <property type="match status" value="1"/>
</dbReference>
<reference evidence="11 12" key="1">
    <citation type="journal article" date="2022" name="IScience">
        <title>An ultrasensitive nanofiber-based assay for enzymatic hydrolysis and deep-sea microbial degradation of cellulose.</title>
        <authorList>
            <person name="Tsudome M."/>
            <person name="Tachioka M."/>
            <person name="Miyazaki M."/>
            <person name="Uchimura K."/>
            <person name="Tsuda M."/>
            <person name="Takaki Y."/>
            <person name="Deguchi S."/>
        </authorList>
    </citation>
    <scope>NUCLEOTIDE SEQUENCE [LARGE SCALE GENOMIC DNA]</scope>
    <source>
        <strain evidence="11 12">GE09</strain>
    </source>
</reference>
<sequence length="360" mass="40337">MRILLIEDNDDHAEIIVDLLESTYKSQATIKRAALFNPGLELLNSDAFDLCLCDLKLPDSPLENTIKTLSSTEFDTPIIVLTSINNDAIAIDLIKAGIQDFIAKDRLDSEYLFKQCQFSIERKATQNALRDKTTDYEAFCHSLSHDFSGAIRRITQCTYFLNDSLAKNHALSAEEKQWLSFIQSSASEVQQLTSDLFNYLSADATLPSQTTTSTNLNELVETICKTIDSPLTILTCDLPIIKGNPSQLQLALKNFIDNAIKYNEKPAQMSFSYKIEENNDRLVIHIDDNGIGIPEEKVPHIFIPFQRIENGLQRQGSGLGLSLVHRIFKQMGGNIHVMPSSLGGTCFEIRLPIHQLANQK</sequence>
<evidence type="ECO:0000256" key="2">
    <source>
        <dbReference type="ARBA" id="ARBA00012438"/>
    </source>
</evidence>
<name>A0AAN2BIX8_9GAMM</name>
<dbReference type="PANTHER" id="PTHR42878">
    <property type="entry name" value="TWO-COMPONENT HISTIDINE KINASE"/>
    <property type="match status" value="1"/>
</dbReference>
<dbReference type="PROSITE" id="PS50110">
    <property type="entry name" value="RESPONSE_REGULATORY"/>
    <property type="match status" value="1"/>
</dbReference>
<dbReference type="PANTHER" id="PTHR42878:SF7">
    <property type="entry name" value="SENSOR HISTIDINE KINASE GLRK"/>
    <property type="match status" value="1"/>
</dbReference>
<dbReference type="GO" id="GO:0030295">
    <property type="term" value="F:protein kinase activator activity"/>
    <property type="evidence" value="ECO:0007669"/>
    <property type="project" value="TreeGrafter"/>
</dbReference>
<dbReference type="Gene3D" id="3.30.565.10">
    <property type="entry name" value="Histidine kinase-like ATPase, C-terminal domain"/>
    <property type="match status" value="1"/>
</dbReference>
<dbReference type="InterPro" id="IPR050351">
    <property type="entry name" value="BphY/WalK/GraS-like"/>
</dbReference>
<dbReference type="InterPro" id="IPR036890">
    <property type="entry name" value="HATPase_C_sf"/>
</dbReference>
<dbReference type="EMBL" id="AP023086">
    <property type="protein sequence ID" value="BCD96364.1"/>
    <property type="molecule type" value="Genomic_DNA"/>
</dbReference>
<evidence type="ECO:0000256" key="7">
    <source>
        <dbReference type="ARBA" id="ARBA00023012"/>
    </source>
</evidence>
<dbReference type="SUPFAM" id="SSF52172">
    <property type="entry name" value="CheY-like"/>
    <property type="match status" value="1"/>
</dbReference>
<dbReference type="CDD" id="cd00075">
    <property type="entry name" value="HATPase"/>
    <property type="match status" value="1"/>
</dbReference>
<dbReference type="InterPro" id="IPR011006">
    <property type="entry name" value="CheY-like_superfamily"/>
</dbReference>
<dbReference type="AlphaFoldDB" id="A0AAN2BIX8"/>
<keyword evidence="5" id="KW-0418">Kinase</keyword>
<keyword evidence="6" id="KW-0067">ATP-binding</keyword>
<dbReference type="Pfam" id="PF00072">
    <property type="entry name" value="Response_reg"/>
    <property type="match status" value="1"/>
</dbReference>
<feature type="modified residue" description="4-aspartylphosphate" evidence="8">
    <location>
        <position position="54"/>
    </location>
</feature>
<keyword evidence="3" id="KW-0808">Transferase</keyword>
<dbReference type="InterPro" id="IPR005467">
    <property type="entry name" value="His_kinase_dom"/>
</dbReference>
<feature type="domain" description="Histidine kinase" evidence="9">
    <location>
        <begin position="142"/>
        <end position="355"/>
    </location>
</feature>
<protein>
    <recommendedName>
        <fullName evidence="2">histidine kinase</fullName>
        <ecNumber evidence="2">2.7.13.3</ecNumber>
    </recommendedName>
</protein>
<dbReference type="CDD" id="cd00156">
    <property type="entry name" value="REC"/>
    <property type="match status" value="1"/>
</dbReference>
<dbReference type="InterPro" id="IPR004358">
    <property type="entry name" value="Sig_transdc_His_kin-like_C"/>
</dbReference>
<gene>
    <name evidence="11" type="ORF">MARGE09_P0564</name>
</gene>
<feature type="domain" description="Response regulatory" evidence="10">
    <location>
        <begin position="2"/>
        <end position="119"/>
    </location>
</feature>
<dbReference type="InterPro" id="IPR003594">
    <property type="entry name" value="HATPase_dom"/>
</dbReference>
<dbReference type="SMART" id="SM00387">
    <property type="entry name" value="HATPase_c"/>
    <property type="match status" value="1"/>
</dbReference>
<evidence type="ECO:0000256" key="6">
    <source>
        <dbReference type="ARBA" id="ARBA00022840"/>
    </source>
</evidence>
<proteinExistence type="predicted"/>
<dbReference type="Proteomes" id="UP001320119">
    <property type="component" value="Chromosome"/>
</dbReference>